<evidence type="ECO:0000313" key="2">
    <source>
        <dbReference type="Proteomes" id="UP000295030"/>
    </source>
</evidence>
<dbReference type="AlphaFoldDB" id="A0A4R1I0G8"/>
<organism evidence="1 2">
    <name type="scientific">Ancylobacter aquaticus</name>
    <dbReference type="NCBI Taxonomy" id="100"/>
    <lineage>
        <taxon>Bacteria</taxon>
        <taxon>Pseudomonadati</taxon>
        <taxon>Pseudomonadota</taxon>
        <taxon>Alphaproteobacteria</taxon>
        <taxon>Hyphomicrobiales</taxon>
        <taxon>Xanthobacteraceae</taxon>
        <taxon>Ancylobacter</taxon>
    </lineage>
</organism>
<dbReference type="RefSeq" id="WP_131835359.1">
    <property type="nucleotide sequence ID" value="NZ_SMFY01000002.1"/>
</dbReference>
<reference evidence="1 2" key="1">
    <citation type="submission" date="2019-03" db="EMBL/GenBank/DDBJ databases">
        <title>Genomic Encyclopedia of Type Strains, Phase IV (KMG-IV): sequencing the most valuable type-strain genomes for metagenomic binning, comparative biology and taxonomic classification.</title>
        <authorList>
            <person name="Goeker M."/>
        </authorList>
    </citation>
    <scope>NUCLEOTIDE SEQUENCE [LARGE SCALE GENOMIC DNA]</scope>
    <source>
        <strain evidence="1 2">DSM 101</strain>
    </source>
</reference>
<sequence>MGWLWKLATWALSFASSGAVGRVLDTFDKRTDAQTEKERMHTEVTKEAIRAEVEAQKAGREILIAEQGRWYTAIIRPLFALPFVIYIWKLVVWDKVLSLGATDPLSTQLSDIMLTVIGAFFIGRTTEKVVDRIMSGRGR</sequence>
<dbReference type="EMBL" id="SMFY01000002">
    <property type="protein sequence ID" value="TCK28188.1"/>
    <property type="molecule type" value="Genomic_DNA"/>
</dbReference>
<dbReference type="OrthoDB" id="8265004at2"/>
<gene>
    <name evidence="1" type="ORF">EV667_2187</name>
</gene>
<evidence type="ECO:0008006" key="3">
    <source>
        <dbReference type="Google" id="ProtNLM"/>
    </source>
</evidence>
<accession>A0A4R1I0G8</accession>
<keyword evidence="2" id="KW-1185">Reference proteome</keyword>
<evidence type="ECO:0000313" key="1">
    <source>
        <dbReference type="EMBL" id="TCK28188.1"/>
    </source>
</evidence>
<proteinExistence type="predicted"/>
<dbReference type="Proteomes" id="UP000295030">
    <property type="component" value="Unassembled WGS sequence"/>
</dbReference>
<name>A0A4R1I0G8_ANCAQ</name>
<protein>
    <recommendedName>
        <fullName evidence="3">Holin (3TMs family)</fullName>
    </recommendedName>
</protein>
<comment type="caution">
    <text evidence="1">The sequence shown here is derived from an EMBL/GenBank/DDBJ whole genome shotgun (WGS) entry which is preliminary data.</text>
</comment>